<dbReference type="Proteomes" id="UP000789704">
    <property type="component" value="Unassembled WGS sequence"/>
</dbReference>
<proteinExistence type="predicted"/>
<accession>A0A9N8X0R3</accession>
<dbReference type="AlphaFoldDB" id="A0A9N8X0R3"/>
<name>A0A9N8X0R3_9BURK</name>
<reference evidence="1" key="1">
    <citation type="submission" date="2021-04" db="EMBL/GenBank/DDBJ databases">
        <authorList>
            <person name="Vanwijnsberghe S."/>
        </authorList>
    </citation>
    <scope>NUCLEOTIDE SEQUENCE</scope>
    <source>
        <strain evidence="1">LMG 31841</strain>
    </source>
</reference>
<sequence>MMYPVVLPGAAVQALSPSLRRSLRLFFSRLASFIAKKPGCARGRL</sequence>
<evidence type="ECO:0000313" key="2">
    <source>
        <dbReference type="Proteomes" id="UP000789704"/>
    </source>
</evidence>
<keyword evidence="2" id="KW-1185">Reference proteome</keyword>
<organism evidence="1 2">
    <name type="scientific">Paraburkholderia saeva</name>
    <dbReference type="NCBI Taxonomy" id="2777537"/>
    <lineage>
        <taxon>Bacteria</taxon>
        <taxon>Pseudomonadati</taxon>
        <taxon>Pseudomonadota</taxon>
        <taxon>Betaproteobacteria</taxon>
        <taxon>Burkholderiales</taxon>
        <taxon>Burkholderiaceae</taxon>
        <taxon>Paraburkholderia</taxon>
    </lineage>
</organism>
<dbReference type="EMBL" id="CAJQZC010000002">
    <property type="protein sequence ID" value="CAG4889869.1"/>
    <property type="molecule type" value="Genomic_DNA"/>
</dbReference>
<comment type="caution">
    <text evidence="1">The sequence shown here is derived from an EMBL/GenBank/DDBJ whole genome shotgun (WGS) entry which is preliminary data.</text>
</comment>
<protein>
    <submittedName>
        <fullName evidence="1">Uncharacterized protein</fullName>
    </submittedName>
</protein>
<gene>
    <name evidence="1" type="ORF">LMG31841_00916</name>
</gene>
<evidence type="ECO:0000313" key="1">
    <source>
        <dbReference type="EMBL" id="CAG4889869.1"/>
    </source>
</evidence>